<evidence type="ECO:0000313" key="2">
    <source>
        <dbReference type="EMBL" id="PQM44284.1"/>
    </source>
</evidence>
<keyword evidence="1" id="KW-0472">Membrane</keyword>
<protein>
    <submittedName>
        <fullName evidence="2">Uncharacterized protein</fullName>
    </submittedName>
</protein>
<gene>
    <name evidence="2" type="ORF">C1Y40_05556</name>
</gene>
<evidence type="ECO:0000313" key="3">
    <source>
        <dbReference type="Proteomes" id="UP000238296"/>
    </source>
</evidence>
<reference evidence="2 3" key="1">
    <citation type="journal article" date="2017" name="Int. J. Syst. Evol. Microbiol.">
        <title>Mycobacterium talmoniae sp. nov., a slowly growing mycobacterium isolated from human respiratory samples.</title>
        <authorList>
            <person name="Davidson R.M."/>
            <person name="DeGroote M.A."/>
            <person name="Marola J.L."/>
            <person name="Buss S."/>
            <person name="Jones V."/>
            <person name="McNeil M.R."/>
            <person name="Freifeld A.G."/>
            <person name="Elaine Epperson L."/>
            <person name="Hasan N.A."/>
            <person name="Jackson M."/>
            <person name="Iwen P.C."/>
            <person name="Salfinger M."/>
            <person name="Strong M."/>
        </authorList>
    </citation>
    <scope>NUCLEOTIDE SEQUENCE [LARGE SCALE GENOMIC DNA]</scope>
    <source>
        <strain evidence="2 3">ATCC BAA-2683</strain>
    </source>
</reference>
<keyword evidence="1" id="KW-0812">Transmembrane</keyword>
<name>A0A2S8BCA1_9MYCO</name>
<dbReference type="EMBL" id="PPEA01000866">
    <property type="protein sequence ID" value="PQM44284.1"/>
    <property type="molecule type" value="Genomic_DNA"/>
</dbReference>
<dbReference type="AlphaFoldDB" id="A0A2S8BCA1"/>
<evidence type="ECO:0000256" key="1">
    <source>
        <dbReference type="SAM" id="Phobius"/>
    </source>
</evidence>
<keyword evidence="1" id="KW-1133">Transmembrane helix</keyword>
<accession>A0A2S8BCA1</accession>
<feature type="transmembrane region" description="Helical" evidence="1">
    <location>
        <begin position="25"/>
        <end position="42"/>
    </location>
</feature>
<sequence>MVPAGHCSTSSSLARVRSRGQLRPFSNAISAPALMILYLARLRWVISSSRRRLAAAAPARSTPGSMSVSVVSSMPLRVRTTSVISTSSSNEKSM</sequence>
<comment type="caution">
    <text evidence="2">The sequence shown here is derived from an EMBL/GenBank/DDBJ whole genome shotgun (WGS) entry which is preliminary data.</text>
</comment>
<dbReference type="Proteomes" id="UP000238296">
    <property type="component" value="Unassembled WGS sequence"/>
</dbReference>
<organism evidence="2 3">
    <name type="scientific">Mycobacterium talmoniae</name>
    <dbReference type="NCBI Taxonomy" id="1858794"/>
    <lineage>
        <taxon>Bacteria</taxon>
        <taxon>Bacillati</taxon>
        <taxon>Actinomycetota</taxon>
        <taxon>Actinomycetes</taxon>
        <taxon>Mycobacteriales</taxon>
        <taxon>Mycobacteriaceae</taxon>
        <taxon>Mycobacterium</taxon>
    </lineage>
</organism>
<proteinExistence type="predicted"/>